<feature type="transmembrane region" description="Helical" evidence="6">
    <location>
        <begin position="20"/>
        <end position="38"/>
    </location>
</feature>
<feature type="domain" description="EamA" evidence="7">
    <location>
        <begin position="172"/>
        <end position="299"/>
    </location>
</feature>
<dbReference type="EMBL" id="CP001120">
    <property type="protein sequence ID" value="ACF69538.1"/>
    <property type="molecule type" value="Genomic_DNA"/>
</dbReference>
<dbReference type="SUPFAM" id="SSF103481">
    <property type="entry name" value="Multidrug resistance efflux transporter EmrE"/>
    <property type="match status" value="2"/>
</dbReference>
<feature type="transmembrane region" description="Helical" evidence="6">
    <location>
        <begin position="78"/>
        <end position="100"/>
    </location>
</feature>
<dbReference type="InterPro" id="IPR037185">
    <property type="entry name" value="EmrE-like"/>
</dbReference>
<sequence length="307" mass="33020">MAVYFARYSGQSQSMTSQKATLIGLVAIVLWSTMVGLIRGVSEGLGPVGGAAIIYSLSGLLLIFTVGLPDIRRFPGRYLIAGSVLFVSYEICLALSLGYAATRHQAIEVGMVNYLWPSLTILFAILFNGQKTNWLIVPGLLIALTGVCWVLGGENGLNPGEIISNVATSPLSYLLAFLGAFIWATYCTVTNKYARGFNGITVFVLLTAVALWFHYFLTPQPAMIFSLPVIAKLFTAALTLGFAYAAWNVGILHGNVTIMAVGSYFTPVMSSALAALLLSSPLSFSFWQGAVMVCVGSLLCWLATRRR</sequence>
<feature type="transmembrane region" description="Helical" evidence="6">
    <location>
        <begin position="172"/>
        <end position="189"/>
    </location>
</feature>
<name>A0A6C6ZR51_SALHS</name>
<feature type="transmembrane region" description="Helical" evidence="6">
    <location>
        <begin position="256"/>
        <end position="278"/>
    </location>
</feature>
<keyword evidence="5 6" id="KW-0472">Membrane</keyword>
<evidence type="ECO:0000313" key="9">
    <source>
        <dbReference type="Proteomes" id="UP000001866"/>
    </source>
</evidence>
<dbReference type="GO" id="GO:0005886">
    <property type="term" value="C:plasma membrane"/>
    <property type="evidence" value="ECO:0007669"/>
    <property type="project" value="UniProtKB-SubCell"/>
</dbReference>
<evidence type="ECO:0000256" key="4">
    <source>
        <dbReference type="ARBA" id="ARBA00022989"/>
    </source>
</evidence>
<dbReference type="InterPro" id="IPR051258">
    <property type="entry name" value="Diverse_Substrate_Transporter"/>
</dbReference>
<dbReference type="AlphaFoldDB" id="A0A6C6ZR51"/>
<evidence type="ECO:0000256" key="5">
    <source>
        <dbReference type="ARBA" id="ARBA00023136"/>
    </source>
</evidence>
<dbReference type="Pfam" id="PF00892">
    <property type="entry name" value="EamA"/>
    <property type="match status" value="2"/>
</dbReference>
<dbReference type="PANTHER" id="PTHR42920">
    <property type="entry name" value="OS03G0707200 PROTEIN-RELATED"/>
    <property type="match status" value="1"/>
</dbReference>
<feature type="transmembrane region" description="Helical" evidence="6">
    <location>
        <begin position="223"/>
        <end position="244"/>
    </location>
</feature>
<evidence type="ECO:0000313" key="8">
    <source>
        <dbReference type="EMBL" id="ACF69538.1"/>
    </source>
</evidence>
<gene>
    <name evidence="8" type="ordered locus">SeHA_C1749</name>
</gene>
<feature type="transmembrane region" description="Helical" evidence="6">
    <location>
        <begin position="284"/>
        <end position="304"/>
    </location>
</feature>
<evidence type="ECO:0000256" key="1">
    <source>
        <dbReference type="ARBA" id="ARBA00004651"/>
    </source>
</evidence>
<dbReference type="Proteomes" id="UP000001866">
    <property type="component" value="Chromosome"/>
</dbReference>
<dbReference type="PANTHER" id="PTHR42920:SF24">
    <property type="entry name" value="AROMATIC AMINO ACID EXPORTER YDDG"/>
    <property type="match status" value="1"/>
</dbReference>
<evidence type="ECO:0000259" key="7">
    <source>
        <dbReference type="Pfam" id="PF00892"/>
    </source>
</evidence>
<feature type="transmembrane region" description="Helical" evidence="6">
    <location>
        <begin position="44"/>
        <end position="66"/>
    </location>
</feature>
<keyword evidence="3 6" id="KW-0812">Transmembrane</keyword>
<protein>
    <submittedName>
        <fullName evidence="8">Inner membrane protein YddG</fullName>
    </submittedName>
</protein>
<evidence type="ECO:0000256" key="3">
    <source>
        <dbReference type="ARBA" id="ARBA00022692"/>
    </source>
</evidence>
<dbReference type="NCBIfam" id="NF008676">
    <property type="entry name" value="PRK11689.1"/>
    <property type="match status" value="1"/>
</dbReference>
<dbReference type="KEGG" id="seh:SeHA_C1749"/>
<feature type="transmembrane region" description="Helical" evidence="6">
    <location>
        <begin position="134"/>
        <end position="152"/>
    </location>
</feature>
<comment type="subcellular location">
    <subcellularLocation>
        <location evidence="1">Cell membrane</location>
        <topology evidence="1">Multi-pass membrane protein</topology>
    </subcellularLocation>
</comment>
<evidence type="ECO:0000256" key="2">
    <source>
        <dbReference type="ARBA" id="ARBA00022475"/>
    </source>
</evidence>
<proteinExistence type="predicted"/>
<reference evidence="8 9" key="1">
    <citation type="journal article" date="2011" name="J. Bacteriol.">
        <title>Comparative genomics of 28 Salmonella enterica isolates: evidence for CRISPR-mediated adaptive sublineage evolution.</title>
        <authorList>
            <person name="Fricke W.F."/>
            <person name="Mammel M.K."/>
            <person name="McDermott P.F."/>
            <person name="Tartera C."/>
            <person name="White D.G."/>
            <person name="Leclerc J.E."/>
            <person name="Ravel J."/>
            <person name="Cebula T.A."/>
        </authorList>
    </citation>
    <scope>NUCLEOTIDE SEQUENCE [LARGE SCALE GENOMIC DNA]</scope>
    <source>
        <strain evidence="8 9">SL476</strain>
    </source>
</reference>
<feature type="transmembrane region" description="Helical" evidence="6">
    <location>
        <begin position="106"/>
        <end position="127"/>
    </location>
</feature>
<keyword evidence="2" id="KW-1003">Cell membrane</keyword>
<feature type="domain" description="EamA" evidence="7">
    <location>
        <begin position="20"/>
        <end position="151"/>
    </location>
</feature>
<evidence type="ECO:0000256" key="6">
    <source>
        <dbReference type="SAM" id="Phobius"/>
    </source>
</evidence>
<feature type="transmembrane region" description="Helical" evidence="6">
    <location>
        <begin position="196"/>
        <end position="217"/>
    </location>
</feature>
<keyword evidence="4 6" id="KW-1133">Transmembrane helix</keyword>
<dbReference type="InterPro" id="IPR000620">
    <property type="entry name" value="EamA_dom"/>
</dbReference>
<accession>A0A6C6ZR51</accession>
<organism evidence="8 9">
    <name type="scientific">Salmonella heidelberg (strain SL476)</name>
    <dbReference type="NCBI Taxonomy" id="454169"/>
    <lineage>
        <taxon>Bacteria</taxon>
        <taxon>Pseudomonadati</taxon>
        <taxon>Pseudomonadota</taxon>
        <taxon>Gammaproteobacteria</taxon>
        <taxon>Enterobacterales</taxon>
        <taxon>Enterobacteriaceae</taxon>
        <taxon>Salmonella</taxon>
    </lineage>
</organism>